<organism evidence="2 3">
    <name type="scientific">Geomonas limicola</name>
    <dbReference type="NCBI Taxonomy" id="2740186"/>
    <lineage>
        <taxon>Bacteria</taxon>
        <taxon>Pseudomonadati</taxon>
        <taxon>Thermodesulfobacteriota</taxon>
        <taxon>Desulfuromonadia</taxon>
        <taxon>Geobacterales</taxon>
        <taxon>Geobacteraceae</taxon>
        <taxon>Geomonas</taxon>
    </lineage>
</organism>
<gene>
    <name evidence="2" type="ORF">GMLC_09010</name>
</gene>
<keyword evidence="3" id="KW-1185">Reference proteome</keyword>
<evidence type="ECO:0000313" key="3">
    <source>
        <dbReference type="Proteomes" id="UP000587586"/>
    </source>
</evidence>
<dbReference type="RefSeq" id="WP_183359878.1">
    <property type="nucleotide sequence ID" value="NZ_BLXZ01000002.1"/>
</dbReference>
<dbReference type="PANTHER" id="PTHR43031:SF1">
    <property type="entry name" value="PYRIDINE NUCLEOTIDE-DISULPHIDE OXIDOREDUCTASE"/>
    <property type="match status" value="1"/>
</dbReference>
<dbReference type="PROSITE" id="PS50206">
    <property type="entry name" value="RHODANESE_3"/>
    <property type="match status" value="1"/>
</dbReference>
<dbReference type="SMART" id="SM00450">
    <property type="entry name" value="RHOD"/>
    <property type="match status" value="1"/>
</dbReference>
<dbReference type="Pfam" id="PF00581">
    <property type="entry name" value="Rhodanese"/>
    <property type="match status" value="1"/>
</dbReference>
<dbReference type="AlphaFoldDB" id="A0A6V8N462"/>
<comment type="caution">
    <text evidence="2">The sequence shown here is derived from an EMBL/GenBank/DDBJ whole genome shotgun (WGS) entry which is preliminary data.</text>
</comment>
<proteinExistence type="predicted"/>
<dbReference type="InterPro" id="IPR001763">
    <property type="entry name" value="Rhodanese-like_dom"/>
</dbReference>
<dbReference type="PANTHER" id="PTHR43031">
    <property type="entry name" value="FAD-DEPENDENT OXIDOREDUCTASE"/>
    <property type="match status" value="1"/>
</dbReference>
<name>A0A6V8N462_9BACT</name>
<sequence length="130" mass="14491">MKLAHGLKTVLVLALLVLVTVSGFAAEARNISSTQAKELLARDKKVLLVDVRTPEEFRMARLRGAKLIPLSELPQRLKELPRDRPLLVYCSVGARSSSAANLLVSRGYREVYQISDGLVGWYRNGYPIEK</sequence>
<evidence type="ECO:0000313" key="2">
    <source>
        <dbReference type="EMBL" id="GFO67322.1"/>
    </source>
</evidence>
<dbReference type="Proteomes" id="UP000587586">
    <property type="component" value="Unassembled WGS sequence"/>
</dbReference>
<dbReference type="EMBL" id="BLXZ01000002">
    <property type="protein sequence ID" value="GFO67322.1"/>
    <property type="molecule type" value="Genomic_DNA"/>
</dbReference>
<reference evidence="3" key="1">
    <citation type="submission" date="2020-06" db="EMBL/GenBank/DDBJ databases">
        <title>Draft genomic sequecing of Geomonas sp. Red745.</title>
        <authorList>
            <person name="Itoh H."/>
            <person name="Xu Z.X."/>
            <person name="Ushijima N."/>
            <person name="Masuda Y."/>
            <person name="Shiratori Y."/>
            <person name="Senoo K."/>
        </authorList>
    </citation>
    <scope>NUCLEOTIDE SEQUENCE [LARGE SCALE GENOMIC DNA]</scope>
    <source>
        <strain evidence="3">Red745</strain>
    </source>
</reference>
<dbReference type="Gene3D" id="3.40.250.10">
    <property type="entry name" value="Rhodanese-like domain"/>
    <property type="match status" value="1"/>
</dbReference>
<evidence type="ECO:0000259" key="1">
    <source>
        <dbReference type="PROSITE" id="PS50206"/>
    </source>
</evidence>
<feature type="domain" description="Rhodanese" evidence="1">
    <location>
        <begin position="42"/>
        <end position="130"/>
    </location>
</feature>
<dbReference type="CDD" id="cd00158">
    <property type="entry name" value="RHOD"/>
    <property type="match status" value="1"/>
</dbReference>
<accession>A0A6V8N462</accession>
<dbReference type="InterPro" id="IPR036873">
    <property type="entry name" value="Rhodanese-like_dom_sf"/>
</dbReference>
<protein>
    <submittedName>
        <fullName evidence="2">Rhodanese-like domain-containing protein</fullName>
    </submittedName>
</protein>
<dbReference type="SUPFAM" id="SSF52821">
    <property type="entry name" value="Rhodanese/Cell cycle control phosphatase"/>
    <property type="match status" value="1"/>
</dbReference>
<dbReference type="InterPro" id="IPR050229">
    <property type="entry name" value="GlpE_sulfurtransferase"/>
</dbReference>